<dbReference type="STRING" id="580332.Slit_0271"/>
<proteinExistence type="predicted"/>
<dbReference type="Proteomes" id="UP000001625">
    <property type="component" value="Chromosome"/>
</dbReference>
<protein>
    <recommendedName>
        <fullName evidence="4">Lipoprotein</fullName>
    </recommendedName>
</protein>
<dbReference type="AlphaFoldDB" id="D5CLC5"/>
<evidence type="ECO:0000313" key="2">
    <source>
        <dbReference type="EMBL" id="ADE10513.1"/>
    </source>
</evidence>
<feature type="chain" id="PRO_5003069554" description="Lipoprotein" evidence="1">
    <location>
        <begin position="19"/>
        <end position="121"/>
    </location>
</feature>
<sequence length="121" mass="13460" precursor="true">MRSGAHLVLMGSIVAAMAMVSACSVVRAAGSATEQQELSQSEQQPRVPNEYLVKLAPDTNEGVIAEYYGRFGIKYIHELEDNETFLLVLANDPGPQEMGHLIRGESRIKTIQPNLIQWDYR</sequence>
<evidence type="ECO:0000256" key="1">
    <source>
        <dbReference type="SAM" id="SignalP"/>
    </source>
</evidence>
<evidence type="ECO:0000313" key="3">
    <source>
        <dbReference type="Proteomes" id="UP000001625"/>
    </source>
</evidence>
<evidence type="ECO:0008006" key="4">
    <source>
        <dbReference type="Google" id="ProtNLM"/>
    </source>
</evidence>
<name>D5CLC5_SIDLE</name>
<accession>D5CLC5</accession>
<organism evidence="2 3">
    <name type="scientific">Sideroxydans lithotrophicus (strain ES-1)</name>
    <dbReference type="NCBI Taxonomy" id="580332"/>
    <lineage>
        <taxon>Bacteria</taxon>
        <taxon>Pseudomonadati</taxon>
        <taxon>Pseudomonadota</taxon>
        <taxon>Betaproteobacteria</taxon>
        <taxon>Nitrosomonadales</taxon>
        <taxon>Gallionellaceae</taxon>
        <taxon>Sideroxydans</taxon>
    </lineage>
</organism>
<keyword evidence="1" id="KW-0732">Signal</keyword>
<reference evidence="2 3" key="1">
    <citation type="submission" date="2010-03" db="EMBL/GenBank/DDBJ databases">
        <title>Complete sequence of Sideroxydans lithotrophicus ES-1.</title>
        <authorList>
            <consortium name="US DOE Joint Genome Institute"/>
            <person name="Lucas S."/>
            <person name="Copeland A."/>
            <person name="Lapidus A."/>
            <person name="Cheng J.-F."/>
            <person name="Bruce D."/>
            <person name="Goodwin L."/>
            <person name="Pitluck S."/>
            <person name="Munk A.C."/>
            <person name="Detter J.C."/>
            <person name="Han C."/>
            <person name="Tapia R."/>
            <person name="Larimer F."/>
            <person name="Land M."/>
            <person name="Hauser L."/>
            <person name="Kyrpides N."/>
            <person name="Ivanova N."/>
            <person name="Emerson D."/>
            <person name="Woyke T."/>
        </authorList>
    </citation>
    <scope>NUCLEOTIDE SEQUENCE [LARGE SCALE GENOMIC DNA]</scope>
    <source>
        <strain evidence="2 3">ES-1</strain>
    </source>
</reference>
<dbReference type="EMBL" id="CP001965">
    <property type="protein sequence ID" value="ADE10513.1"/>
    <property type="molecule type" value="Genomic_DNA"/>
</dbReference>
<feature type="signal peptide" evidence="1">
    <location>
        <begin position="1"/>
        <end position="18"/>
    </location>
</feature>
<keyword evidence="3" id="KW-1185">Reference proteome</keyword>
<gene>
    <name evidence="2" type="ordered locus">Slit_0271</name>
</gene>
<dbReference type="KEGG" id="slt:Slit_0271"/>
<dbReference type="HOGENOM" id="CLU_2036469_0_0_4"/>
<dbReference type="PROSITE" id="PS51257">
    <property type="entry name" value="PROKAR_LIPOPROTEIN"/>
    <property type="match status" value="1"/>
</dbReference>